<feature type="transmembrane region" description="Helical" evidence="6">
    <location>
        <begin position="372"/>
        <end position="390"/>
    </location>
</feature>
<dbReference type="PANTHER" id="PTHR23513:SF6">
    <property type="entry name" value="MAJOR FACILITATOR SUPERFAMILY ASSOCIATED DOMAIN-CONTAINING PROTEIN"/>
    <property type="match status" value="1"/>
</dbReference>
<evidence type="ECO:0000256" key="3">
    <source>
        <dbReference type="ARBA" id="ARBA00022692"/>
    </source>
</evidence>
<dbReference type="RefSeq" id="WP_189314142.1">
    <property type="nucleotide sequence ID" value="NZ_BMQA01000022.1"/>
</dbReference>
<proteinExistence type="predicted"/>
<feature type="transmembrane region" description="Helical" evidence="6">
    <location>
        <begin position="16"/>
        <end position="37"/>
    </location>
</feature>
<dbReference type="CDD" id="cd06173">
    <property type="entry name" value="MFS_MefA_like"/>
    <property type="match status" value="1"/>
</dbReference>
<feature type="transmembrane region" description="Helical" evidence="6">
    <location>
        <begin position="49"/>
        <end position="68"/>
    </location>
</feature>
<dbReference type="Proteomes" id="UP000657574">
    <property type="component" value="Unassembled WGS sequence"/>
</dbReference>
<evidence type="ECO:0000313" key="8">
    <source>
        <dbReference type="Proteomes" id="UP000657574"/>
    </source>
</evidence>
<dbReference type="GO" id="GO:0022857">
    <property type="term" value="F:transmembrane transporter activity"/>
    <property type="evidence" value="ECO:0007669"/>
    <property type="project" value="InterPro"/>
</dbReference>
<evidence type="ECO:0000256" key="1">
    <source>
        <dbReference type="ARBA" id="ARBA00004651"/>
    </source>
</evidence>
<feature type="transmembrane region" description="Helical" evidence="6">
    <location>
        <begin position="164"/>
        <end position="190"/>
    </location>
</feature>
<dbReference type="InterPro" id="IPR011701">
    <property type="entry name" value="MFS"/>
</dbReference>
<feature type="transmembrane region" description="Helical" evidence="6">
    <location>
        <begin position="258"/>
        <end position="278"/>
    </location>
</feature>
<comment type="subcellular location">
    <subcellularLocation>
        <location evidence="1">Cell membrane</location>
        <topology evidence="1">Multi-pass membrane protein</topology>
    </subcellularLocation>
</comment>
<dbReference type="Pfam" id="PF07690">
    <property type="entry name" value="MFS_1"/>
    <property type="match status" value="1"/>
</dbReference>
<dbReference type="GO" id="GO:0005886">
    <property type="term" value="C:plasma membrane"/>
    <property type="evidence" value="ECO:0007669"/>
    <property type="project" value="UniProtKB-SubCell"/>
</dbReference>
<sequence length="410" mass="41625">MTTSWTVTRVLRDRNAALYLSGVVVSGFGTSSLWLASGVWVKDLTGSNGLAALCLLAMWAPALAGPALGTLADRVRRKPLLITVNLGLAALLPSLFAVDSPDGLWLLFAVLLGYGAAGVVAEAAESALVAAAVDTDLLGAFNGLRTTATEGMKLVAPLTGAGLYAAYGGAAVALLDAVTFVLAAGLCALVHVHEERPERPTDSWQERTGEGVRHLWAHPVLRALVRAGGATMFFAALNGTTTYAVVDALGRSPAYAGVLYAVQGAGSVAVGLVSGAALRRLGERRFAVCGIALTALGVAARAVPSEPVALVCGAAIGLGLPCVLIAAFTAVQRETPSALLGRTAATASTLVFTPNVIGLAVGAGLVELVDHRLLLVLFGLGLLVTATALAQSRAIAPRTAVRSPSDANPA</sequence>
<accession>A0A917NXN8</accession>
<feature type="transmembrane region" description="Helical" evidence="6">
    <location>
        <begin position="128"/>
        <end position="144"/>
    </location>
</feature>
<dbReference type="PANTHER" id="PTHR23513">
    <property type="entry name" value="INTEGRAL MEMBRANE EFFLUX PROTEIN-RELATED"/>
    <property type="match status" value="1"/>
</dbReference>
<evidence type="ECO:0000256" key="2">
    <source>
        <dbReference type="ARBA" id="ARBA00022475"/>
    </source>
</evidence>
<dbReference type="EMBL" id="BMQA01000022">
    <property type="protein sequence ID" value="GGJ38510.1"/>
    <property type="molecule type" value="Genomic_DNA"/>
</dbReference>
<protein>
    <submittedName>
        <fullName evidence="7">MFS transporter</fullName>
    </submittedName>
</protein>
<reference evidence="7" key="2">
    <citation type="submission" date="2020-09" db="EMBL/GenBank/DDBJ databases">
        <authorList>
            <person name="Sun Q."/>
            <person name="Ohkuma M."/>
        </authorList>
    </citation>
    <scope>NUCLEOTIDE SEQUENCE</scope>
    <source>
        <strain evidence="7">JCM 3086</strain>
    </source>
</reference>
<feature type="transmembrane region" description="Helical" evidence="6">
    <location>
        <begin position="343"/>
        <end position="366"/>
    </location>
</feature>
<evidence type="ECO:0000256" key="6">
    <source>
        <dbReference type="SAM" id="Phobius"/>
    </source>
</evidence>
<evidence type="ECO:0000256" key="5">
    <source>
        <dbReference type="ARBA" id="ARBA00023136"/>
    </source>
</evidence>
<feature type="transmembrane region" description="Helical" evidence="6">
    <location>
        <begin position="223"/>
        <end position="246"/>
    </location>
</feature>
<keyword evidence="4 6" id="KW-1133">Transmembrane helix</keyword>
<dbReference type="SUPFAM" id="SSF103473">
    <property type="entry name" value="MFS general substrate transporter"/>
    <property type="match status" value="1"/>
</dbReference>
<reference evidence="7" key="1">
    <citation type="journal article" date="2014" name="Int. J. Syst. Evol. Microbiol.">
        <title>Complete genome sequence of Corynebacterium casei LMG S-19264T (=DSM 44701T), isolated from a smear-ripened cheese.</title>
        <authorList>
            <consortium name="US DOE Joint Genome Institute (JGI-PGF)"/>
            <person name="Walter F."/>
            <person name="Albersmeier A."/>
            <person name="Kalinowski J."/>
            <person name="Ruckert C."/>
        </authorList>
    </citation>
    <scope>NUCLEOTIDE SEQUENCE</scope>
    <source>
        <strain evidence="7">JCM 3086</strain>
    </source>
</reference>
<dbReference type="Gene3D" id="1.20.1250.20">
    <property type="entry name" value="MFS general substrate transporter like domains"/>
    <property type="match status" value="1"/>
</dbReference>
<feature type="transmembrane region" description="Helical" evidence="6">
    <location>
        <begin position="308"/>
        <end position="331"/>
    </location>
</feature>
<organism evidence="7 8">
    <name type="scientific">Streptomyces brasiliensis</name>
    <dbReference type="NCBI Taxonomy" id="1954"/>
    <lineage>
        <taxon>Bacteria</taxon>
        <taxon>Bacillati</taxon>
        <taxon>Actinomycetota</taxon>
        <taxon>Actinomycetes</taxon>
        <taxon>Kitasatosporales</taxon>
        <taxon>Streptomycetaceae</taxon>
        <taxon>Streptomyces</taxon>
    </lineage>
</organism>
<feature type="transmembrane region" description="Helical" evidence="6">
    <location>
        <begin position="104"/>
        <end position="121"/>
    </location>
</feature>
<feature type="transmembrane region" description="Helical" evidence="6">
    <location>
        <begin position="80"/>
        <end position="98"/>
    </location>
</feature>
<dbReference type="AlphaFoldDB" id="A0A917NXN8"/>
<keyword evidence="5 6" id="KW-0472">Membrane</keyword>
<keyword evidence="3 6" id="KW-0812">Transmembrane</keyword>
<dbReference type="InterPro" id="IPR036259">
    <property type="entry name" value="MFS_trans_sf"/>
</dbReference>
<evidence type="ECO:0000256" key="4">
    <source>
        <dbReference type="ARBA" id="ARBA00022989"/>
    </source>
</evidence>
<gene>
    <name evidence="7" type="ORF">GCM10010121_057020</name>
</gene>
<name>A0A917NXN8_9ACTN</name>
<evidence type="ECO:0000313" key="7">
    <source>
        <dbReference type="EMBL" id="GGJ38510.1"/>
    </source>
</evidence>
<keyword evidence="2" id="KW-1003">Cell membrane</keyword>
<keyword evidence="8" id="KW-1185">Reference proteome</keyword>
<comment type="caution">
    <text evidence="7">The sequence shown here is derived from an EMBL/GenBank/DDBJ whole genome shotgun (WGS) entry which is preliminary data.</text>
</comment>